<dbReference type="GO" id="GO:0016779">
    <property type="term" value="F:nucleotidyltransferase activity"/>
    <property type="evidence" value="ECO:0007669"/>
    <property type="project" value="TreeGrafter"/>
</dbReference>
<dbReference type="PANTHER" id="PTHR10953:SF102">
    <property type="entry name" value="ADENYLYLTRANSFERASE AND SULFURTRANSFERASE MOCS3"/>
    <property type="match status" value="1"/>
</dbReference>
<dbReference type="Pfam" id="PF00899">
    <property type="entry name" value="ThiF"/>
    <property type="match status" value="1"/>
</dbReference>
<organism evidence="2">
    <name type="scientific">marine sediment metagenome</name>
    <dbReference type="NCBI Taxonomy" id="412755"/>
    <lineage>
        <taxon>unclassified sequences</taxon>
        <taxon>metagenomes</taxon>
        <taxon>ecological metagenomes</taxon>
    </lineage>
</organism>
<comment type="caution">
    <text evidence="2">The sequence shown here is derived from an EMBL/GenBank/DDBJ whole genome shotgun (WGS) entry which is preliminary data.</text>
</comment>
<dbReference type="InterPro" id="IPR000594">
    <property type="entry name" value="ThiF_NAD_FAD-bd"/>
</dbReference>
<dbReference type="GO" id="GO:0005737">
    <property type="term" value="C:cytoplasm"/>
    <property type="evidence" value="ECO:0007669"/>
    <property type="project" value="TreeGrafter"/>
</dbReference>
<dbReference type="GO" id="GO:0008641">
    <property type="term" value="F:ubiquitin-like modifier activating enzyme activity"/>
    <property type="evidence" value="ECO:0007669"/>
    <property type="project" value="InterPro"/>
</dbReference>
<dbReference type="InterPro" id="IPR045886">
    <property type="entry name" value="ThiF/MoeB/HesA"/>
</dbReference>
<evidence type="ECO:0000313" key="2">
    <source>
        <dbReference type="EMBL" id="KKM66896.1"/>
    </source>
</evidence>
<dbReference type="Gene3D" id="3.40.50.720">
    <property type="entry name" value="NAD(P)-binding Rossmann-like Domain"/>
    <property type="match status" value="1"/>
</dbReference>
<proteinExistence type="predicted"/>
<dbReference type="InterPro" id="IPR035985">
    <property type="entry name" value="Ubiquitin-activating_enz"/>
</dbReference>
<dbReference type="CDD" id="cd01483">
    <property type="entry name" value="E1_enzyme_family"/>
    <property type="match status" value="1"/>
</dbReference>
<dbReference type="AlphaFoldDB" id="A0A0F9JWS6"/>
<evidence type="ECO:0000259" key="1">
    <source>
        <dbReference type="Pfam" id="PF00899"/>
    </source>
</evidence>
<name>A0A0F9JWS6_9ZZZZ</name>
<sequence length="214" mass="23706">MSKPNEHEISYRSSAAFKKMEKIKICVCGAGAIGSNLVNNLLRQGINNLTVIDMDRVEAKNVATQVYTLRDVGQKKASALKSLMHQATKKVLITVDKELRQNNASKLLKGHDLVIDAFDNWESRSLVKKICTNLKIPCVHAGMSDNGFSEIKWNDSYSIPKVEVEQDDICDYPLAANLVHVTASILAEIVVQFITAGSKTNREITLKDIGVHKI</sequence>
<accession>A0A0F9JWS6</accession>
<feature type="domain" description="THIF-type NAD/FAD binding fold" evidence="1">
    <location>
        <begin position="15"/>
        <end position="144"/>
    </location>
</feature>
<dbReference type="EMBL" id="LAZR01010447">
    <property type="protein sequence ID" value="KKM66896.1"/>
    <property type="molecule type" value="Genomic_DNA"/>
</dbReference>
<dbReference type="PANTHER" id="PTHR10953">
    <property type="entry name" value="UBIQUITIN-ACTIVATING ENZYME E1"/>
    <property type="match status" value="1"/>
</dbReference>
<dbReference type="SUPFAM" id="SSF69572">
    <property type="entry name" value="Activating enzymes of the ubiquitin-like proteins"/>
    <property type="match status" value="1"/>
</dbReference>
<dbReference type="GO" id="GO:0004792">
    <property type="term" value="F:thiosulfate-cyanide sulfurtransferase activity"/>
    <property type="evidence" value="ECO:0007669"/>
    <property type="project" value="TreeGrafter"/>
</dbReference>
<gene>
    <name evidence="2" type="ORF">LCGC14_1476610</name>
</gene>
<reference evidence="2" key="1">
    <citation type="journal article" date="2015" name="Nature">
        <title>Complex archaea that bridge the gap between prokaryotes and eukaryotes.</title>
        <authorList>
            <person name="Spang A."/>
            <person name="Saw J.H."/>
            <person name="Jorgensen S.L."/>
            <person name="Zaremba-Niedzwiedzka K."/>
            <person name="Martijn J."/>
            <person name="Lind A.E."/>
            <person name="van Eijk R."/>
            <person name="Schleper C."/>
            <person name="Guy L."/>
            <person name="Ettema T.J."/>
        </authorList>
    </citation>
    <scope>NUCLEOTIDE SEQUENCE</scope>
</reference>
<protein>
    <recommendedName>
        <fullName evidence="1">THIF-type NAD/FAD binding fold domain-containing protein</fullName>
    </recommendedName>
</protein>